<feature type="region of interest" description="Disordered" evidence="1">
    <location>
        <begin position="1"/>
        <end position="22"/>
    </location>
</feature>
<evidence type="ECO:0000313" key="2">
    <source>
        <dbReference type="EMBL" id="EFH85199.1"/>
    </source>
</evidence>
<sequence length="633" mass="70937">MSGIPSSPVSIQTSSQSVPSTPSWFGEVVVISRYLQKHKVLNKINGQVRFARKRFGRYEVIDFLAVLFGYAISGERTLEEFYQRLQPFAVPFMALFERDRLPSHSALSRFLTALTQEPVEALRTLFRDDLLARPLTPDKQTGGLVDRVGNTWMVFDIDGTREAARQRALPQGEDFPPAFRRLDDVCAPGYRGRKRGEVVRTRTTVSQAHSYQWLGSFGNRGNGRYREELRKGISAIGRYLATHQLSPERTLLRLDGQYGNGAVLSDVAGFAFVTRGKDYHLLDHPSISARLHLPPDQIQQRPESQMERSLYDCPEIPVGPEGTPCRVVVATHPAGKKKSPIGVTRAGVVYELFFTNLPQHAFTARDVVELYLHRGAFEPILSDEDIEQDPDRWCSHSAWGQECWHVISQWTWNLRLELGHQIKPQPLRTTEFAPALPPPSPHSAPASGYAPPEVGSAWKAGRFAGQDFALQPDGTLRCPADQKLTPHEHRREADGSLRIVYGASIRSCRPCPKREQCQWLGSNTSKPRQVSVLLHSLRVGPAPLLWRDWTRREHRHACIQLVRHQHLDVRLLPPSASPPTTDAILSRAQRAHSRLSWAEQLARNARTETSGQVAITLFGIPAGFATSLGFAAA</sequence>
<proteinExistence type="predicted"/>
<evidence type="ECO:0000313" key="3">
    <source>
        <dbReference type="Proteomes" id="UP000004508"/>
    </source>
</evidence>
<dbReference type="Proteomes" id="UP000004508">
    <property type="component" value="Unassembled WGS sequence"/>
</dbReference>
<name>D6TUA2_KTERA</name>
<dbReference type="eggNOG" id="ENOG5033RSV">
    <property type="taxonomic scope" value="Bacteria"/>
</dbReference>
<dbReference type="InParanoid" id="D6TUA2"/>
<dbReference type="EMBL" id="ADVG01000003">
    <property type="protein sequence ID" value="EFH85199.1"/>
    <property type="molecule type" value="Genomic_DNA"/>
</dbReference>
<dbReference type="OrthoDB" id="150704at2"/>
<reference evidence="2 3" key="1">
    <citation type="journal article" date="2011" name="Stand. Genomic Sci.">
        <title>Non-contiguous finished genome sequence and contextual data of the filamentous soil bacterium Ktedonobacter racemifer type strain (SOSP1-21).</title>
        <authorList>
            <person name="Chang Y.J."/>
            <person name="Land M."/>
            <person name="Hauser L."/>
            <person name="Chertkov O."/>
            <person name="Del Rio T.G."/>
            <person name="Nolan M."/>
            <person name="Copeland A."/>
            <person name="Tice H."/>
            <person name="Cheng J.F."/>
            <person name="Lucas S."/>
            <person name="Han C."/>
            <person name="Goodwin L."/>
            <person name="Pitluck S."/>
            <person name="Ivanova N."/>
            <person name="Ovchinikova G."/>
            <person name="Pati A."/>
            <person name="Chen A."/>
            <person name="Palaniappan K."/>
            <person name="Mavromatis K."/>
            <person name="Liolios K."/>
            <person name="Brettin T."/>
            <person name="Fiebig A."/>
            <person name="Rohde M."/>
            <person name="Abt B."/>
            <person name="Goker M."/>
            <person name="Detter J.C."/>
            <person name="Woyke T."/>
            <person name="Bristow J."/>
            <person name="Eisen J.A."/>
            <person name="Markowitz V."/>
            <person name="Hugenholtz P."/>
            <person name="Kyrpides N.C."/>
            <person name="Klenk H.P."/>
            <person name="Lapidus A."/>
        </authorList>
    </citation>
    <scope>NUCLEOTIDE SEQUENCE [LARGE SCALE GENOMIC DNA]</scope>
    <source>
        <strain evidence="3">DSM 44963</strain>
    </source>
</reference>
<evidence type="ECO:0000256" key="1">
    <source>
        <dbReference type="SAM" id="MobiDB-lite"/>
    </source>
</evidence>
<organism evidence="2 3">
    <name type="scientific">Ktedonobacter racemifer DSM 44963</name>
    <dbReference type="NCBI Taxonomy" id="485913"/>
    <lineage>
        <taxon>Bacteria</taxon>
        <taxon>Bacillati</taxon>
        <taxon>Chloroflexota</taxon>
        <taxon>Ktedonobacteria</taxon>
        <taxon>Ktedonobacterales</taxon>
        <taxon>Ktedonobacteraceae</taxon>
        <taxon>Ktedonobacter</taxon>
    </lineage>
</organism>
<dbReference type="AlphaFoldDB" id="D6TUA2"/>
<feature type="region of interest" description="Disordered" evidence="1">
    <location>
        <begin position="430"/>
        <end position="451"/>
    </location>
</feature>
<accession>D6TUA2</accession>
<protein>
    <submittedName>
        <fullName evidence="2">Uncharacterized protein</fullName>
    </submittedName>
</protein>
<keyword evidence="3" id="KW-1185">Reference proteome</keyword>
<comment type="caution">
    <text evidence="2">The sequence shown here is derived from an EMBL/GenBank/DDBJ whole genome shotgun (WGS) entry which is preliminary data.</text>
</comment>
<dbReference type="RefSeq" id="WP_007917307.1">
    <property type="nucleotide sequence ID" value="NZ_ADVG01000003.1"/>
</dbReference>
<gene>
    <name evidence="2" type="ORF">Krac_6371</name>
</gene>